<dbReference type="SUPFAM" id="SSF53098">
    <property type="entry name" value="Ribonuclease H-like"/>
    <property type="match status" value="1"/>
</dbReference>
<evidence type="ECO:0000313" key="12">
    <source>
        <dbReference type="RefSeq" id="XP_014480932.1"/>
    </source>
</evidence>
<evidence type="ECO:0000259" key="10">
    <source>
        <dbReference type="SMART" id="SM00479"/>
    </source>
</evidence>
<dbReference type="InterPro" id="IPR012337">
    <property type="entry name" value="RNaseH-like_sf"/>
</dbReference>
<evidence type="ECO:0000256" key="6">
    <source>
        <dbReference type="ARBA" id="ARBA00022839"/>
    </source>
</evidence>
<dbReference type="InterPro" id="IPR036397">
    <property type="entry name" value="RNaseH_sf"/>
</dbReference>
<reference evidence="12" key="1">
    <citation type="submission" date="2025-08" db="UniProtKB">
        <authorList>
            <consortium name="RefSeq"/>
        </authorList>
    </citation>
    <scope>IDENTIFICATION</scope>
</reference>
<name>A0A6P3XRR3_DINQU</name>
<feature type="region of interest" description="Disordered" evidence="8">
    <location>
        <begin position="101"/>
        <end position="151"/>
    </location>
</feature>
<keyword evidence="11" id="KW-1185">Reference proteome</keyword>
<keyword evidence="9" id="KW-0812">Transmembrane</keyword>
<dbReference type="GO" id="GO:0005634">
    <property type="term" value="C:nucleus"/>
    <property type="evidence" value="ECO:0007669"/>
    <property type="project" value="UniProtKB-SubCell"/>
</dbReference>
<evidence type="ECO:0000256" key="2">
    <source>
        <dbReference type="ARBA" id="ARBA00010489"/>
    </source>
</evidence>
<evidence type="ECO:0000256" key="3">
    <source>
        <dbReference type="ARBA" id="ARBA00016937"/>
    </source>
</evidence>
<dbReference type="FunFam" id="3.30.420.10:FF:000007">
    <property type="entry name" value="Interferon-stimulated exonuclease gene 20"/>
    <property type="match status" value="1"/>
</dbReference>
<dbReference type="InterPro" id="IPR013520">
    <property type="entry name" value="Ribonucl_H"/>
</dbReference>
<dbReference type="CDD" id="cd06144">
    <property type="entry name" value="REX4_like"/>
    <property type="match status" value="1"/>
</dbReference>
<dbReference type="RefSeq" id="XP_014480932.1">
    <property type="nucleotide sequence ID" value="XM_014625446.1"/>
</dbReference>
<dbReference type="KEGG" id="dqu:106747679"/>
<feature type="compositionally biased region" description="Basic and acidic residues" evidence="8">
    <location>
        <begin position="131"/>
        <end position="141"/>
    </location>
</feature>
<dbReference type="InterPro" id="IPR037431">
    <property type="entry name" value="REX4_DEDDh_dom"/>
</dbReference>
<dbReference type="Proteomes" id="UP000515204">
    <property type="component" value="Unplaced"/>
</dbReference>
<keyword evidence="4" id="KW-0540">Nuclease</keyword>
<keyword evidence="7" id="KW-0539">Nucleus</keyword>
<dbReference type="PANTHER" id="PTHR12801">
    <property type="entry name" value="RNA EXONUCLEASE REXO1 / RECO3 FAMILY MEMBER-RELATED"/>
    <property type="match status" value="1"/>
</dbReference>
<comment type="similarity">
    <text evidence="2">Belongs to the REXO4 family.</text>
</comment>
<gene>
    <name evidence="12" type="primary">LOC106747679</name>
</gene>
<feature type="compositionally biased region" description="Basic residues" evidence="8">
    <location>
        <begin position="117"/>
        <end position="130"/>
    </location>
</feature>
<keyword evidence="9" id="KW-1133">Transmembrane helix</keyword>
<comment type="subcellular location">
    <subcellularLocation>
        <location evidence="1">Nucleus</location>
    </subcellularLocation>
</comment>
<dbReference type="OrthoDB" id="8191639at2759"/>
<dbReference type="PANTHER" id="PTHR12801:SF158">
    <property type="entry name" value="RNA EXONUCLEASE 4"/>
    <property type="match status" value="1"/>
</dbReference>
<keyword evidence="9" id="KW-0472">Membrane</keyword>
<dbReference type="Pfam" id="PF00929">
    <property type="entry name" value="RNase_T"/>
    <property type="match status" value="1"/>
</dbReference>
<organism evidence="11 12">
    <name type="scientific">Dinoponera quadriceps</name>
    <name type="common">South American ant</name>
    <dbReference type="NCBI Taxonomy" id="609295"/>
    <lineage>
        <taxon>Eukaryota</taxon>
        <taxon>Metazoa</taxon>
        <taxon>Ecdysozoa</taxon>
        <taxon>Arthropoda</taxon>
        <taxon>Hexapoda</taxon>
        <taxon>Insecta</taxon>
        <taxon>Pterygota</taxon>
        <taxon>Neoptera</taxon>
        <taxon>Endopterygota</taxon>
        <taxon>Hymenoptera</taxon>
        <taxon>Apocrita</taxon>
        <taxon>Aculeata</taxon>
        <taxon>Formicoidea</taxon>
        <taxon>Formicidae</taxon>
        <taxon>Ponerinae</taxon>
        <taxon>Ponerini</taxon>
        <taxon>Dinoponera</taxon>
    </lineage>
</organism>
<keyword evidence="6 12" id="KW-0269">Exonuclease</keyword>
<evidence type="ECO:0000313" key="11">
    <source>
        <dbReference type="Proteomes" id="UP000515204"/>
    </source>
</evidence>
<dbReference type="AlphaFoldDB" id="A0A6P3XRR3"/>
<evidence type="ECO:0000256" key="7">
    <source>
        <dbReference type="ARBA" id="ARBA00023242"/>
    </source>
</evidence>
<feature type="domain" description="Exonuclease" evidence="10">
    <location>
        <begin position="155"/>
        <end position="315"/>
    </location>
</feature>
<sequence length="320" mass="36751">MKIYLRLEISKGSSNGILLFGEGSRIISVFQNGSQPIESLSHRIIMSFLWIFTCFIVWMLHRKYRISHAMEKRNKTAQQLVPNTERKASGSNWNMYKNLIAKPKTERHNNEGNTSQTRRHPKSLKMHATPRHVDSGSENKKPGVTKSKQGKTLTKQVAIDCEMVGIGDGTESMVARVSIVNKYGDCVYDKYVKPRELVVDYRTPVSGIRPEQLQNGEDFNIVQKEVAEMLKGRLLVGHALKHDLDVLYLAHPRRYLRDTSRYKPFRQLSKGNTPSLKKLACELLGKQIQAGEHNSVEDARAAMQLYMLYKNKWESERRIH</sequence>
<evidence type="ECO:0000256" key="1">
    <source>
        <dbReference type="ARBA" id="ARBA00004123"/>
    </source>
</evidence>
<dbReference type="InterPro" id="IPR047021">
    <property type="entry name" value="REXO1/3/4-like"/>
</dbReference>
<dbReference type="Gene3D" id="3.30.420.10">
    <property type="entry name" value="Ribonuclease H-like superfamily/Ribonuclease H"/>
    <property type="match status" value="1"/>
</dbReference>
<accession>A0A6P3XRR3</accession>
<keyword evidence="5" id="KW-0378">Hydrolase</keyword>
<evidence type="ECO:0000256" key="5">
    <source>
        <dbReference type="ARBA" id="ARBA00022801"/>
    </source>
</evidence>
<evidence type="ECO:0000256" key="9">
    <source>
        <dbReference type="SAM" id="Phobius"/>
    </source>
</evidence>
<evidence type="ECO:0000256" key="8">
    <source>
        <dbReference type="SAM" id="MobiDB-lite"/>
    </source>
</evidence>
<dbReference type="GO" id="GO:0008408">
    <property type="term" value="F:3'-5' exonuclease activity"/>
    <property type="evidence" value="ECO:0007669"/>
    <property type="project" value="InterPro"/>
</dbReference>
<protein>
    <recommendedName>
        <fullName evidence="3">RNA exonuclease 4</fullName>
    </recommendedName>
</protein>
<dbReference type="GeneID" id="106747679"/>
<dbReference type="GO" id="GO:0006364">
    <property type="term" value="P:rRNA processing"/>
    <property type="evidence" value="ECO:0007669"/>
    <property type="project" value="InterPro"/>
</dbReference>
<feature type="transmembrane region" description="Helical" evidence="9">
    <location>
        <begin position="40"/>
        <end position="60"/>
    </location>
</feature>
<proteinExistence type="inferred from homology"/>
<evidence type="ECO:0000256" key="4">
    <source>
        <dbReference type="ARBA" id="ARBA00022722"/>
    </source>
</evidence>
<dbReference type="SMART" id="SM00479">
    <property type="entry name" value="EXOIII"/>
    <property type="match status" value="1"/>
</dbReference>
<dbReference type="GO" id="GO:0003676">
    <property type="term" value="F:nucleic acid binding"/>
    <property type="evidence" value="ECO:0007669"/>
    <property type="project" value="InterPro"/>
</dbReference>